<evidence type="ECO:0000313" key="1">
    <source>
        <dbReference type="EMBL" id="KXH79150.1"/>
    </source>
</evidence>
<dbReference type="GO" id="GO:0016746">
    <property type="term" value="F:acyltransferase activity"/>
    <property type="evidence" value="ECO:0007669"/>
    <property type="project" value="UniProtKB-KW"/>
</dbReference>
<reference evidence="1 2" key="2">
    <citation type="journal article" date="2016" name="Genome Announc.">
        <title>Draft Genome Sequence of a Biocontrol Rhizobacterium, Chryseobacterium kwangjuense Strain KJ1R5, Isolated from Pepper (Capsicum annuum).</title>
        <authorList>
            <person name="Jeong J.J."/>
            <person name="Park H."/>
            <person name="Park B.H."/>
            <person name="Mannaa M."/>
            <person name="Sang M.K."/>
            <person name="Choi I.G."/>
            <person name="Kim K.D."/>
        </authorList>
    </citation>
    <scope>NUCLEOTIDE SEQUENCE [LARGE SCALE GENOMIC DNA]</scope>
    <source>
        <strain evidence="1 2">KJ1R5</strain>
    </source>
</reference>
<keyword evidence="1" id="KW-0808">Transferase</keyword>
<dbReference type="PANTHER" id="PTHR38009:SF1">
    <property type="entry name" value="CONSERVED HYPOTHETICAL PHAGE TAIL PROTEIN"/>
    <property type="match status" value="1"/>
</dbReference>
<dbReference type="OrthoDB" id="9799891at2"/>
<protein>
    <submittedName>
        <fullName evidence="1">Glycerol acyltransferase</fullName>
    </submittedName>
</protein>
<dbReference type="EMBL" id="LPUR01000019">
    <property type="protein sequence ID" value="KXH79150.1"/>
    <property type="molecule type" value="Genomic_DNA"/>
</dbReference>
<dbReference type="InterPro" id="IPR011747">
    <property type="entry name" value="CHP02241"/>
</dbReference>
<dbReference type="Pfam" id="PF06841">
    <property type="entry name" value="Phage_T4_gp19"/>
    <property type="match status" value="1"/>
</dbReference>
<dbReference type="GO" id="GO:0005198">
    <property type="term" value="F:structural molecule activity"/>
    <property type="evidence" value="ECO:0007669"/>
    <property type="project" value="InterPro"/>
</dbReference>
<comment type="caution">
    <text evidence="1">The sequence shown here is derived from an EMBL/GenBank/DDBJ whole genome shotgun (WGS) entry which is preliminary data.</text>
</comment>
<dbReference type="NCBIfam" id="TIGR02241">
    <property type="entry name" value="conserved hypothetical phage tail region protein"/>
    <property type="match status" value="1"/>
</dbReference>
<dbReference type="Proteomes" id="UP000070513">
    <property type="component" value="Unassembled WGS sequence"/>
</dbReference>
<organism evidence="1 2">
    <name type="scientific">Chryseobacterium kwangjuense</name>
    <dbReference type="NCBI Taxonomy" id="267125"/>
    <lineage>
        <taxon>Bacteria</taxon>
        <taxon>Pseudomonadati</taxon>
        <taxon>Bacteroidota</taxon>
        <taxon>Flavobacteriia</taxon>
        <taxon>Flavobacteriales</taxon>
        <taxon>Weeksellaceae</taxon>
        <taxon>Chryseobacterium group</taxon>
        <taxon>Chryseobacterium</taxon>
    </lineage>
</organism>
<dbReference type="PANTHER" id="PTHR38009">
    <property type="entry name" value="CONSERVED HYPOTHETICAL PHAGE TAIL PROTEIN"/>
    <property type="match status" value="1"/>
</dbReference>
<dbReference type="InterPro" id="IPR010667">
    <property type="entry name" value="Phage_T4_Gp19"/>
</dbReference>
<reference evidence="2" key="1">
    <citation type="submission" date="2015-12" db="EMBL/GenBank/DDBJ databases">
        <title>Genome sequence of a biocontrol rhizobacterium Chryseobacterium kwangjuense strain KJ1R5 isolated from pepper (Capsicum annuum L.).</title>
        <authorList>
            <person name="Jeong J.-J."/>
            <person name="Park H."/>
            <person name="Mannaa M."/>
            <person name="Sang M.K."/>
            <person name="Choi I.-G."/>
            <person name="Kim K.D."/>
        </authorList>
    </citation>
    <scope>NUCLEOTIDE SEQUENCE [LARGE SCALE GENOMIC DNA]</scope>
    <source>
        <strain evidence="2">KJ1R5</strain>
    </source>
</reference>
<name>A0A135W2J4_9FLAO</name>
<dbReference type="RefSeq" id="WP_062653715.1">
    <property type="nucleotide sequence ID" value="NZ_LPUR01000019.1"/>
</dbReference>
<dbReference type="AlphaFoldDB" id="A0A135W2J4"/>
<accession>A0A135W2J4</accession>
<evidence type="ECO:0000313" key="2">
    <source>
        <dbReference type="Proteomes" id="UP000070513"/>
    </source>
</evidence>
<sequence>MPSNDPMVGFHFSVVFELMPQFSIDTKFQNVSGLKATIETESYTEGGQNRFKHNLPLRSGYQDLVLKRGLTSEMSGLSMWCSQAIENFIFHPANLVVSLLNENGIPVKVWYVSHAIPLSYEFSEFNAEENKIVVETITLKYNFFKEIPIPGF</sequence>
<keyword evidence="1" id="KW-0012">Acyltransferase</keyword>
<gene>
    <name evidence="1" type="ORF">AU378_21100</name>
</gene>
<proteinExistence type="predicted"/>